<evidence type="ECO:0000259" key="2">
    <source>
        <dbReference type="PROSITE" id="PS50110"/>
    </source>
</evidence>
<organism evidence="4 5">
    <name type="scientific">Quisquiliibacterium transsilvanicum</name>
    <dbReference type="NCBI Taxonomy" id="1549638"/>
    <lineage>
        <taxon>Bacteria</taxon>
        <taxon>Pseudomonadati</taxon>
        <taxon>Pseudomonadota</taxon>
        <taxon>Betaproteobacteria</taxon>
        <taxon>Burkholderiales</taxon>
        <taxon>Burkholderiaceae</taxon>
        <taxon>Quisquiliibacterium</taxon>
    </lineage>
</organism>
<dbReference type="Gene3D" id="3.40.50.2300">
    <property type="match status" value="1"/>
</dbReference>
<keyword evidence="5" id="KW-1185">Reference proteome</keyword>
<dbReference type="AlphaFoldDB" id="A0A7W8HKP4"/>
<reference evidence="4 5" key="1">
    <citation type="submission" date="2020-08" db="EMBL/GenBank/DDBJ databases">
        <title>Genomic Encyclopedia of Type Strains, Phase IV (KMG-IV): sequencing the most valuable type-strain genomes for metagenomic binning, comparative biology and taxonomic classification.</title>
        <authorList>
            <person name="Goeker M."/>
        </authorList>
    </citation>
    <scope>NUCLEOTIDE SEQUENCE [LARGE SCALE GENOMIC DNA]</scope>
    <source>
        <strain evidence="4 5">DSM 29781</strain>
    </source>
</reference>
<feature type="domain" description="EAL" evidence="3">
    <location>
        <begin position="154"/>
        <end position="419"/>
    </location>
</feature>
<name>A0A7W8HKP4_9BURK</name>
<dbReference type="SUPFAM" id="SSF52172">
    <property type="entry name" value="CheY-like"/>
    <property type="match status" value="1"/>
</dbReference>
<dbReference type="SMART" id="SM00448">
    <property type="entry name" value="REC"/>
    <property type="match status" value="1"/>
</dbReference>
<dbReference type="PROSITE" id="PS50110">
    <property type="entry name" value="RESPONSE_REGULATORY"/>
    <property type="match status" value="1"/>
</dbReference>
<sequence>MSGRRLLILDDDPSIGQTMGLIAETVRFDTRFTTDPERFFALVDEWTPTHIALDLVMPSMDGVEVMVQLARRGCRARIIVTSGVGSRVLDAAGRSAEEHGLDIAGVLAKPFSPAALRALLADAPLAPGAIPGAGAGAGATFPLGGFGAELSATFVVTVDDLRRALADHEIEVHYQPKIDCASGRLAGFEALVRWRHPLRGLVSPGGFVRVAEEGGVIDALTDRVLDLSLPWFGRSFPGPAGAGAVQALQVEGAVSLSVNISARSLRDMQLADRIDARCAAAGIAPSRLILELTETSAMEDPVASLDLLTRLRMKGFQLSIDDFGTGFSSMLQLVRLPFSEMKVDRSFVMTLNRSQESRAVVRSVVELGHSLGLRCTAEGVEDERALDYLRQVGCDLAQGYLIGRPMPAAEIPGWLARRRSGRRGFAH</sequence>
<dbReference type="GO" id="GO:0000160">
    <property type="term" value="P:phosphorelay signal transduction system"/>
    <property type="evidence" value="ECO:0007669"/>
    <property type="project" value="InterPro"/>
</dbReference>
<comment type="caution">
    <text evidence="4">The sequence shown here is derived from an EMBL/GenBank/DDBJ whole genome shotgun (WGS) entry which is preliminary data.</text>
</comment>
<evidence type="ECO:0000313" key="4">
    <source>
        <dbReference type="EMBL" id="MBB5273864.1"/>
    </source>
</evidence>
<dbReference type="GO" id="GO:0071111">
    <property type="term" value="F:cyclic-guanylate-specific phosphodiesterase activity"/>
    <property type="evidence" value="ECO:0007669"/>
    <property type="project" value="InterPro"/>
</dbReference>
<dbReference type="Gene3D" id="3.20.20.450">
    <property type="entry name" value="EAL domain"/>
    <property type="match status" value="1"/>
</dbReference>
<dbReference type="InterPro" id="IPR050706">
    <property type="entry name" value="Cyclic-di-GMP_PDE-like"/>
</dbReference>
<keyword evidence="1" id="KW-0597">Phosphoprotein</keyword>
<evidence type="ECO:0000259" key="3">
    <source>
        <dbReference type="PROSITE" id="PS50883"/>
    </source>
</evidence>
<dbReference type="InterPro" id="IPR001789">
    <property type="entry name" value="Sig_transdc_resp-reg_receiver"/>
</dbReference>
<protein>
    <submittedName>
        <fullName evidence="4">EAL domain-containing protein (Putative c-di-GMP-specific phosphodiesterase class I)</fullName>
    </submittedName>
</protein>
<feature type="domain" description="Response regulatory" evidence="2">
    <location>
        <begin position="5"/>
        <end position="124"/>
    </location>
</feature>
<dbReference type="CDD" id="cd01948">
    <property type="entry name" value="EAL"/>
    <property type="match status" value="1"/>
</dbReference>
<dbReference type="Pfam" id="PF00563">
    <property type="entry name" value="EAL"/>
    <property type="match status" value="1"/>
</dbReference>
<dbReference type="PANTHER" id="PTHR33121:SF71">
    <property type="entry name" value="OXYGEN SENSOR PROTEIN DOSP"/>
    <property type="match status" value="1"/>
</dbReference>
<dbReference type="PANTHER" id="PTHR33121">
    <property type="entry name" value="CYCLIC DI-GMP PHOSPHODIESTERASE PDEF"/>
    <property type="match status" value="1"/>
</dbReference>
<proteinExistence type="predicted"/>
<dbReference type="InterPro" id="IPR035919">
    <property type="entry name" value="EAL_sf"/>
</dbReference>
<evidence type="ECO:0000313" key="5">
    <source>
        <dbReference type="Proteomes" id="UP000532440"/>
    </source>
</evidence>
<dbReference type="InterPro" id="IPR011006">
    <property type="entry name" value="CheY-like_superfamily"/>
</dbReference>
<dbReference type="Pfam" id="PF00072">
    <property type="entry name" value="Response_reg"/>
    <property type="match status" value="1"/>
</dbReference>
<dbReference type="Proteomes" id="UP000532440">
    <property type="component" value="Unassembled WGS sequence"/>
</dbReference>
<gene>
    <name evidence="4" type="ORF">HNQ70_003896</name>
</gene>
<accession>A0A7W8HKP4</accession>
<dbReference type="RefSeq" id="WP_183970722.1">
    <property type="nucleotide sequence ID" value="NZ_BAABEW010000005.1"/>
</dbReference>
<dbReference type="PROSITE" id="PS50883">
    <property type="entry name" value="EAL"/>
    <property type="match status" value="1"/>
</dbReference>
<dbReference type="SUPFAM" id="SSF141868">
    <property type="entry name" value="EAL domain-like"/>
    <property type="match status" value="1"/>
</dbReference>
<dbReference type="SMART" id="SM00052">
    <property type="entry name" value="EAL"/>
    <property type="match status" value="1"/>
</dbReference>
<dbReference type="InterPro" id="IPR001633">
    <property type="entry name" value="EAL_dom"/>
</dbReference>
<feature type="modified residue" description="4-aspartylphosphate" evidence="1">
    <location>
        <position position="54"/>
    </location>
</feature>
<dbReference type="EMBL" id="JACHGB010000009">
    <property type="protein sequence ID" value="MBB5273864.1"/>
    <property type="molecule type" value="Genomic_DNA"/>
</dbReference>
<evidence type="ECO:0000256" key="1">
    <source>
        <dbReference type="PROSITE-ProRule" id="PRU00169"/>
    </source>
</evidence>